<dbReference type="SMART" id="SM01190">
    <property type="entry name" value="EMP24_GP25L"/>
    <property type="match status" value="1"/>
</dbReference>
<evidence type="ECO:0000256" key="9">
    <source>
        <dbReference type="SAM" id="Phobius"/>
    </source>
</evidence>
<keyword evidence="3 8" id="KW-0812">Transmembrane</keyword>
<comment type="similarity">
    <text evidence="2 8">Belongs to the EMP24/GP25L family.</text>
</comment>
<proteinExistence type="inferred from homology"/>
<dbReference type="Pfam" id="PF01105">
    <property type="entry name" value="EMP24_GP25L"/>
    <property type="match status" value="1"/>
</dbReference>
<dbReference type="GO" id="GO:0012505">
    <property type="term" value="C:endomembrane system"/>
    <property type="evidence" value="ECO:0007669"/>
    <property type="project" value="UniProtKB-SubCell"/>
</dbReference>
<reference evidence="12" key="1">
    <citation type="journal article" date="1999" name="Gene">
        <title>LbrA, a protein predicted to have a role in vesicle trafficking, is necessary for normal morphogenesis in Polysphondylium pallidum.</title>
        <authorList>
            <person name="Kawabe Y."/>
            <person name="Enomoto T."/>
            <person name="Morio T."/>
            <person name="Urushihara H."/>
            <person name="Tanaka Y."/>
        </authorList>
    </citation>
    <scope>NUCLEOTIDE SEQUENCE</scope>
    <source>
        <strain evidence="12">PN500</strain>
    </source>
</reference>
<keyword evidence="6 9" id="KW-0472">Membrane</keyword>
<evidence type="ECO:0000259" key="11">
    <source>
        <dbReference type="PROSITE" id="PS50866"/>
    </source>
</evidence>
<dbReference type="Gene3D" id="2.60.120.680">
    <property type="entry name" value="GOLD domain"/>
    <property type="match status" value="1"/>
</dbReference>
<evidence type="ECO:0000256" key="5">
    <source>
        <dbReference type="ARBA" id="ARBA00022989"/>
    </source>
</evidence>
<feature type="chain" id="PRO_5004160653" evidence="10">
    <location>
        <begin position="25"/>
        <end position="206"/>
    </location>
</feature>
<dbReference type="PROSITE" id="PS50866">
    <property type="entry name" value="GOLD"/>
    <property type="match status" value="1"/>
</dbReference>
<dbReference type="InterPro" id="IPR036598">
    <property type="entry name" value="GOLD_dom_sf"/>
</dbReference>
<evidence type="ECO:0000256" key="2">
    <source>
        <dbReference type="ARBA" id="ARBA00007104"/>
    </source>
</evidence>
<dbReference type="EMBL" id="AB023969">
    <property type="protein sequence ID" value="BAA75463.1"/>
    <property type="molecule type" value="Genomic_DNA"/>
</dbReference>
<evidence type="ECO:0000256" key="7">
    <source>
        <dbReference type="ARBA" id="ARBA00037847"/>
    </source>
</evidence>
<evidence type="ECO:0000256" key="3">
    <source>
        <dbReference type="ARBA" id="ARBA00022692"/>
    </source>
</evidence>
<sequence length="206" mass="23491">MNRTITLLMVVVVCLATIVPLSESFSFKVPAKVEECIFQEIGIDVSFTVMFQVTQGGFNDIDFMIISPDKRVLYKGQRETEGTKVMKSNFAGVYSFCFSNQMSSLTEKTVSFMILVGEQSTITQDLATKGQMPQLESQIMALADGVQAVKSEQYYFRMREATHRNTAESTNSRVVWWSIFEALILVAMSAWQIYYLRRFFEVKRAV</sequence>
<feature type="signal peptide" evidence="10">
    <location>
        <begin position="1"/>
        <end position="24"/>
    </location>
</feature>
<comment type="subcellular location">
    <subcellularLocation>
        <location evidence="7">Endomembrane system</location>
        <topology evidence="7">Single-pass membrane protein</topology>
    </subcellularLocation>
    <subcellularLocation>
        <location evidence="1 8">Membrane</location>
        <topology evidence="1 8">Single-pass type I membrane protein</topology>
    </subcellularLocation>
</comment>
<evidence type="ECO:0000256" key="8">
    <source>
        <dbReference type="RuleBase" id="RU003827"/>
    </source>
</evidence>
<dbReference type="InterPro" id="IPR015720">
    <property type="entry name" value="Emp24-like"/>
</dbReference>
<dbReference type="InterPro" id="IPR009038">
    <property type="entry name" value="GOLD_dom"/>
</dbReference>
<evidence type="ECO:0000256" key="10">
    <source>
        <dbReference type="SAM" id="SignalP"/>
    </source>
</evidence>
<keyword evidence="4 10" id="KW-0732">Signal</keyword>
<dbReference type="GO" id="GO:0016020">
    <property type="term" value="C:membrane"/>
    <property type="evidence" value="ECO:0007669"/>
    <property type="project" value="UniProtKB-SubCell"/>
</dbReference>
<dbReference type="PANTHER" id="PTHR22811">
    <property type="entry name" value="TRANSMEMBRANE EMP24 DOMAIN-CONTAINING PROTEIN"/>
    <property type="match status" value="1"/>
</dbReference>
<protein>
    <submittedName>
        <fullName evidence="12">COP-coated vesicle membrane protein P24 homolog</fullName>
    </submittedName>
</protein>
<evidence type="ECO:0000313" key="12">
    <source>
        <dbReference type="EMBL" id="BAA75463.1"/>
    </source>
</evidence>
<keyword evidence="5 9" id="KW-1133">Transmembrane helix</keyword>
<accession>O97055</accession>
<evidence type="ECO:0000256" key="6">
    <source>
        <dbReference type="ARBA" id="ARBA00023136"/>
    </source>
</evidence>
<dbReference type="SUPFAM" id="SSF101576">
    <property type="entry name" value="Supernatant protein factor (SPF), C-terminal domain"/>
    <property type="match status" value="1"/>
</dbReference>
<evidence type="ECO:0000256" key="1">
    <source>
        <dbReference type="ARBA" id="ARBA00004479"/>
    </source>
</evidence>
<name>O97055_HETPA</name>
<feature type="transmembrane region" description="Helical" evidence="9">
    <location>
        <begin position="174"/>
        <end position="196"/>
    </location>
</feature>
<evidence type="ECO:0000256" key="4">
    <source>
        <dbReference type="ARBA" id="ARBA00022729"/>
    </source>
</evidence>
<feature type="domain" description="GOLD" evidence="11">
    <location>
        <begin position="34"/>
        <end position="116"/>
    </location>
</feature>
<gene>
    <name evidence="12" type="primary">lbrA</name>
</gene>
<organism evidence="12">
    <name type="scientific">Heterostelium pallidum</name>
    <name type="common">Cellular slime mold</name>
    <name type="synonym">Polysphondylium pallidum</name>
    <dbReference type="NCBI Taxonomy" id="13642"/>
    <lineage>
        <taxon>Eukaryota</taxon>
        <taxon>Amoebozoa</taxon>
        <taxon>Evosea</taxon>
        <taxon>Eumycetozoa</taxon>
        <taxon>Dictyostelia</taxon>
        <taxon>Acytosteliales</taxon>
        <taxon>Acytosteliaceae</taxon>
        <taxon>Heterostelium</taxon>
    </lineage>
</organism>
<dbReference type="AlphaFoldDB" id="O97055"/>